<comment type="subcellular location">
    <subcellularLocation>
        <location evidence="1">Virion</location>
    </subcellularLocation>
</comment>
<sequence>MTKIEKLTKKIAEDEKKAGELKLEIRSAIDDDKATTEDVKEKMGNLDALNEGIKKDKDDLSILQKADESTQESKKDDAKVSEVKPSDKKIENDSGNEKQTEKRDDEEDVEERDLKGLKMTKAKVTETAEAKGVKAFEEFLKTGETRDVTGLQLTDGAVIIPEAILPVEKETYQFPRLGSLVRTVSVATTTGKLPVFMNSTDSLNEHTEYAPTAPNAKPDIKPILWDLKSYTGAYLFSQELISDSSYNWEAELQGRLTELRDNTDDKLIMSALTDGVTPVSSKDIIADLKTALNVTLKPNDSAEASIVLSQSAYNELDQLKDGEGRPMLQPSITNASGMMLLGKQVVVIEDTLFPNAKMGDTNIIVAPLKKAVINFKLTEITGQFQDTYDIWYKQLGIFLREDVIQARKDLIINIKATEAPVETKSKTK</sequence>
<dbReference type="RefSeq" id="WP_166008910.1">
    <property type="nucleotide sequence ID" value="NZ_CP049888.1"/>
</dbReference>
<dbReference type="EMBL" id="CP049888">
    <property type="protein sequence ID" value="QIL49860.1"/>
    <property type="molecule type" value="Genomic_DNA"/>
</dbReference>
<evidence type="ECO:0000313" key="5">
    <source>
        <dbReference type="Proteomes" id="UP000500741"/>
    </source>
</evidence>
<dbReference type="InterPro" id="IPR054612">
    <property type="entry name" value="Phage_capsid-like_C"/>
</dbReference>
<evidence type="ECO:0000256" key="1">
    <source>
        <dbReference type="ARBA" id="ARBA00004328"/>
    </source>
</evidence>
<dbReference type="InterPro" id="IPR024455">
    <property type="entry name" value="Phage_capsid"/>
</dbReference>
<feature type="region of interest" description="Disordered" evidence="2">
    <location>
        <begin position="57"/>
        <end position="114"/>
    </location>
</feature>
<protein>
    <submittedName>
        <fullName evidence="4">Phage major capsid protein</fullName>
    </submittedName>
</protein>
<dbReference type="Pfam" id="PF05065">
    <property type="entry name" value="Phage_capsid"/>
    <property type="match status" value="1"/>
</dbReference>
<feature type="compositionally biased region" description="Basic and acidic residues" evidence="2">
    <location>
        <begin position="57"/>
        <end position="103"/>
    </location>
</feature>
<name>A0A6G8AY05_9LACO</name>
<dbReference type="NCBIfam" id="TIGR01554">
    <property type="entry name" value="major_cap_HK97"/>
    <property type="match status" value="1"/>
</dbReference>
<accession>A0A6G8AY05</accession>
<feature type="domain" description="Phage capsid-like C-terminal" evidence="3">
    <location>
        <begin position="190"/>
        <end position="373"/>
    </location>
</feature>
<evidence type="ECO:0000259" key="3">
    <source>
        <dbReference type="Pfam" id="PF05065"/>
    </source>
</evidence>
<dbReference type="SUPFAM" id="SSF56563">
    <property type="entry name" value="Major capsid protein gp5"/>
    <property type="match status" value="1"/>
</dbReference>
<dbReference type="KEGG" id="wco:G7084_00090"/>
<keyword evidence="5" id="KW-1185">Reference proteome</keyword>
<organism evidence="4 5">
    <name type="scientific">Weissella coleopterorum</name>
    <dbReference type="NCBI Taxonomy" id="2714949"/>
    <lineage>
        <taxon>Bacteria</taxon>
        <taxon>Bacillati</taxon>
        <taxon>Bacillota</taxon>
        <taxon>Bacilli</taxon>
        <taxon>Lactobacillales</taxon>
        <taxon>Lactobacillaceae</taxon>
        <taxon>Weissella</taxon>
    </lineage>
</organism>
<dbReference type="Proteomes" id="UP000500741">
    <property type="component" value="Chromosome"/>
</dbReference>
<reference evidence="4 5" key="1">
    <citation type="submission" date="2020-03" db="EMBL/GenBank/DDBJ databases">
        <title>Weissella sp. nov., isolated from Cybister lewisianus.</title>
        <authorList>
            <person name="Hyun D.-W."/>
            <person name="Bae J.-W."/>
        </authorList>
    </citation>
    <scope>NUCLEOTIDE SEQUENCE [LARGE SCALE GENOMIC DNA]</scope>
    <source>
        <strain evidence="4 5">HDW19</strain>
    </source>
</reference>
<dbReference type="AlphaFoldDB" id="A0A6G8AY05"/>
<gene>
    <name evidence="4" type="ORF">G7084_00090</name>
</gene>
<evidence type="ECO:0000313" key="4">
    <source>
        <dbReference type="EMBL" id="QIL49860.1"/>
    </source>
</evidence>
<proteinExistence type="predicted"/>
<evidence type="ECO:0000256" key="2">
    <source>
        <dbReference type="SAM" id="MobiDB-lite"/>
    </source>
</evidence>